<dbReference type="InterPro" id="IPR006171">
    <property type="entry name" value="TOPRIM_dom"/>
</dbReference>
<dbReference type="EMBL" id="QJTC01000025">
    <property type="protein sequence ID" value="PYE74374.1"/>
    <property type="molecule type" value="Genomic_DNA"/>
</dbReference>
<dbReference type="AlphaFoldDB" id="A0A318SE39"/>
<gene>
    <name evidence="4" type="ORF">DFQ15_12547</name>
</gene>
<proteinExistence type="predicted"/>
<evidence type="ECO:0000259" key="3">
    <source>
        <dbReference type="Pfam" id="PF13362"/>
    </source>
</evidence>
<organism evidence="4 5">
    <name type="scientific">Xylophilus ampelinus</name>
    <dbReference type="NCBI Taxonomy" id="54067"/>
    <lineage>
        <taxon>Bacteria</taxon>
        <taxon>Pseudomonadati</taxon>
        <taxon>Pseudomonadota</taxon>
        <taxon>Betaproteobacteria</taxon>
        <taxon>Burkholderiales</taxon>
        <taxon>Xylophilus</taxon>
    </lineage>
</organism>
<feature type="compositionally biased region" description="Low complexity" evidence="1">
    <location>
        <begin position="98"/>
        <end position="109"/>
    </location>
</feature>
<dbReference type="Pfam" id="PF08707">
    <property type="entry name" value="PriCT_2"/>
    <property type="match status" value="1"/>
</dbReference>
<dbReference type="CDD" id="cd01029">
    <property type="entry name" value="TOPRIM_primases"/>
    <property type="match status" value="1"/>
</dbReference>
<dbReference type="Pfam" id="PF13362">
    <property type="entry name" value="Toprim_3"/>
    <property type="match status" value="1"/>
</dbReference>
<protein>
    <submittedName>
        <fullName evidence="4">Toprim domain-containing protein</fullName>
    </submittedName>
</protein>
<feature type="compositionally biased region" description="Polar residues" evidence="1">
    <location>
        <begin position="71"/>
        <end position="89"/>
    </location>
</feature>
<dbReference type="Proteomes" id="UP000247540">
    <property type="component" value="Unassembled WGS sequence"/>
</dbReference>
<evidence type="ECO:0000313" key="4">
    <source>
        <dbReference type="EMBL" id="PYE74374.1"/>
    </source>
</evidence>
<evidence type="ECO:0000313" key="5">
    <source>
        <dbReference type="Proteomes" id="UP000247540"/>
    </source>
</evidence>
<comment type="caution">
    <text evidence="4">The sequence shown here is derived from an EMBL/GenBank/DDBJ whole genome shotgun (WGS) entry which is preliminary data.</text>
</comment>
<feature type="domain" description="Toprim" evidence="3">
    <location>
        <begin position="200"/>
        <end position="277"/>
    </location>
</feature>
<reference evidence="4 5" key="1">
    <citation type="submission" date="2018-06" db="EMBL/GenBank/DDBJ databases">
        <title>Genomic Encyclopedia of Type Strains, Phase III (KMG-III): the genomes of soil and plant-associated and newly described type strains.</title>
        <authorList>
            <person name="Whitman W."/>
        </authorList>
    </citation>
    <scope>NUCLEOTIDE SEQUENCE [LARGE SCALE GENOMIC DNA]</scope>
    <source>
        <strain evidence="4 5">CECT 7646</strain>
    </source>
</reference>
<keyword evidence="5" id="KW-1185">Reference proteome</keyword>
<dbReference type="GO" id="GO:0016817">
    <property type="term" value="F:hydrolase activity, acting on acid anhydrides"/>
    <property type="evidence" value="ECO:0007669"/>
    <property type="project" value="InterPro"/>
</dbReference>
<dbReference type="InterPro" id="IPR014819">
    <property type="entry name" value="PriCT_2"/>
</dbReference>
<accession>A0A318SE39</accession>
<evidence type="ECO:0000256" key="1">
    <source>
        <dbReference type="SAM" id="MobiDB-lite"/>
    </source>
</evidence>
<dbReference type="InterPro" id="IPR034154">
    <property type="entry name" value="TOPRIM_DnaG/twinkle"/>
</dbReference>
<sequence>MPRDEWARIGMAIKSEFPEDDGLALFMDWSRTADGHQEAATRSTWRSIKAGGGVAIGTLLRVAKQNGFEVPSSSTNAGSSATQRQPKPRTQNRDADQARQAAAQDSAAVSAHVLWESGDTDSSSPYLERKGVRAHGVRCTDDGWLLIPLRDAGGRLWNVQRIAPAKPAKGPEKLFQRGGRKSGLWHLLGTAPAQDSGSPVLVAEGYATAASIHEATGHPVAVAFDAGNLIHVTRALRSLYPMAQIVVCGDDDRATQAKSGTNPGRAKAEGAAQAVAGVPAFVSAQTTTALRAAEGRCTQCGLL</sequence>
<name>A0A318SE39_9BURK</name>
<evidence type="ECO:0000259" key="2">
    <source>
        <dbReference type="Pfam" id="PF08707"/>
    </source>
</evidence>
<feature type="region of interest" description="Disordered" evidence="1">
    <location>
        <begin position="69"/>
        <end position="109"/>
    </location>
</feature>
<feature type="domain" description="Primase C-terminal 2" evidence="2">
    <location>
        <begin position="3"/>
        <end position="63"/>
    </location>
</feature>